<dbReference type="STRING" id="1943.AQJ64_28805"/>
<feature type="domain" description="Ferric oxidoreductase" evidence="6">
    <location>
        <begin position="13"/>
        <end position="134"/>
    </location>
</feature>
<comment type="caution">
    <text evidence="7">The sequence shown here is derived from an EMBL/GenBank/DDBJ whole genome shotgun (WGS) entry which is preliminary data.</text>
</comment>
<feature type="transmembrane region" description="Helical" evidence="5">
    <location>
        <begin position="124"/>
        <end position="144"/>
    </location>
</feature>
<feature type="transmembrane region" description="Helical" evidence="5">
    <location>
        <begin position="92"/>
        <end position="112"/>
    </location>
</feature>
<accession>A0A117RA37</accession>
<keyword evidence="8" id="KW-1185">Reference proteome</keyword>
<dbReference type="Proteomes" id="UP000052982">
    <property type="component" value="Unassembled WGS sequence"/>
</dbReference>
<keyword evidence="2 5" id="KW-0812">Transmembrane</keyword>
<evidence type="ECO:0000313" key="8">
    <source>
        <dbReference type="Proteomes" id="UP000052982"/>
    </source>
</evidence>
<dbReference type="Pfam" id="PF01794">
    <property type="entry name" value="Ferric_reduct"/>
    <property type="match status" value="1"/>
</dbReference>
<dbReference type="GO" id="GO:0016020">
    <property type="term" value="C:membrane"/>
    <property type="evidence" value="ECO:0007669"/>
    <property type="project" value="UniProtKB-SubCell"/>
</dbReference>
<evidence type="ECO:0000259" key="6">
    <source>
        <dbReference type="Pfam" id="PF01794"/>
    </source>
</evidence>
<keyword evidence="4 5" id="KW-0472">Membrane</keyword>
<evidence type="ECO:0000256" key="4">
    <source>
        <dbReference type="ARBA" id="ARBA00023136"/>
    </source>
</evidence>
<organism evidence="7 8">
    <name type="scientific">Streptomyces griseoruber</name>
    <dbReference type="NCBI Taxonomy" id="1943"/>
    <lineage>
        <taxon>Bacteria</taxon>
        <taxon>Bacillati</taxon>
        <taxon>Actinomycetota</taxon>
        <taxon>Actinomycetes</taxon>
        <taxon>Kitasatosporales</taxon>
        <taxon>Streptomycetaceae</taxon>
        <taxon>Streptomyces</taxon>
    </lineage>
</organism>
<comment type="subcellular location">
    <subcellularLocation>
        <location evidence="1">Membrane</location>
        <topology evidence="1">Multi-pass membrane protein</topology>
    </subcellularLocation>
</comment>
<name>A0A117RA37_9ACTN</name>
<protein>
    <submittedName>
        <fullName evidence="7">Ferric reductase</fullName>
    </submittedName>
</protein>
<keyword evidence="3 5" id="KW-1133">Transmembrane helix</keyword>
<gene>
    <name evidence="7" type="ORF">AQJ64_28805</name>
</gene>
<dbReference type="OrthoDB" id="4827239at2"/>
<proteinExistence type="predicted"/>
<evidence type="ECO:0000256" key="5">
    <source>
        <dbReference type="SAM" id="Phobius"/>
    </source>
</evidence>
<dbReference type="InterPro" id="IPR013130">
    <property type="entry name" value="Fe3_Rdtase_TM_dom"/>
</dbReference>
<feature type="transmembrane region" description="Helical" evidence="5">
    <location>
        <begin position="52"/>
        <end position="72"/>
    </location>
</feature>
<evidence type="ECO:0000256" key="2">
    <source>
        <dbReference type="ARBA" id="ARBA00022692"/>
    </source>
</evidence>
<dbReference type="EMBL" id="LMWW01000048">
    <property type="protein sequence ID" value="KUN79361.1"/>
    <property type="molecule type" value="Genomic_DNA"/>
</dbReference>
<evidence type="ECO:0000256" key="3">
    <source>
        <dbReference type="ARBA" id="ARBA00022989"/>
    </source>
</evidence>
<evidence type="ECO:0000256" key="1">
    <source>
        <dbReference type="ARBA" id="ARBA00004141"/>
    </source>
</evidence>
<feature type="transmembrane region" description="Helical" evidence="5">
    <location>
        <begin position="12"/>
        <end position="31"/>
    </location>
</feature>
<feature type="transmembrane region" description="Helical" evidence="5">
    <location>
        <begin position="150"/>
        <end position="171"/>
    </location>
</feature>
<reference evidence="7 8" key="1">
    <citation type="submission" date="2015-10" db="EMBL/GenBank/DDBJ databases">
        <title>Draft genome sequence of Streptomyces griseoruber DSM 40281, type strain for the species Streptomyces griseoruber.</title>
        <authorList>
            <person name="Ruckert C."/>
            <person name="Winkler A."/>
            <person name="Kalinowski J."/>
            <person name="Kampfer P."/>
            <person name="Glaeser S."/>
        </authorList>
    </citation>
    <scope>NUCLEOTIDE SEQUENCE [LARGE SCALE GENOMIC DNA]</scope>
    <source>
        <strain evidence="7 8">DSM 40281</strain>
    </source>
</reference>
<sequence length="193" mass="20736">MTSETLWYANRATGAVCLVLFTVVVLLGIAVHLRARVPGLPRFGTMTLHRTLSLSATAFLALHLTTAIADGYVNITVVDALIPFVSDYQPLWLGLGTVAFDLMLAVLVTSLLRERLGHRTWRAVHWLAYASWPVALIHGIGIGTDTGADWMTWLTVACVATVVTAGGTRLAHAARAARRTPAALLRTADGARP</sequence>
<dbReference type="RefSeq" id="WP_055633247.1">
    <property type="nucleotide sequence ID" value="NZ_JBIRTR010000042.1"/>
</dbReference>
<evidence type="ECO:0000313" key="7">
    <source>
        <dbReference type="EMBL" id="KUN79361.1"/>
    </source>
</evidence>
<dbReference type="AlphaFoldDB" id="A0A117RA37"/>